<dbReference type="OrthoDB" id="10261556at2759"/>
<protein>
    <recommendedName>
        <fullName evidence="3">3'-5' exonuclease domain-containing protein</fullName>
    </recommendedName>
</protein>
<dbReference type="InterPro" id="IPR036397">
    <property type="entry name" value="RNaseH_sf"/>
</dbReference>
<dbReference type="Gene3D" id="3.30.420.10">
    <property type="entry name" value="Ribonuclease H-like superfamily/Ribonuclease H"/>
    <property type="match status" value="1"/>
</dbReference>
<dbReference type="Pfam" id="PF01612">
    <property type="entry name" value="DNA_pol_A_exo1"/>
    <property type="match status" value="1"/>
</dbReference>
<dbReference type="EMBL" id="CABITT030000003">
    <property type="protein sequence ID" value="VVA97376.1"/>
    <property type="molecule type" value="Genomic_DNA"/>
</dbReference>
<dbReference type="AlphaFoldDB" id="A0A565B6R6"/>
<name>A0A565B6R6_9BRAS</name>
<sequence>MAAPTIRTVAIDRHRNLFPLRHQPLDDRRSYSSHPLVVGVGVQWAPAGFHSNPPQNSYYSDQQSGSYDDDPPPDCYYGVPSPGYYYADHPPCSYVDPPPDTLQLCVGKRCLIIQLSHCNRIPEDLRSFLADPQTTFVGVWNSQDARKLAQSRHRLVIAEILDIRNYVTDSEGRSLSACSFETIVEECMGYQGVRLDPEISMSDWSVYNLCDEQILQASLDAYVCFELGVWARLWEA</sequence>
<feature type="domain" description="3'-5' exonuclease" evidence="3">
    <location>
        <begin position="62"/>
        <end position="236"/>
    </location>
</feature>
<evidence type="ECO:0000256" key="2">
    <source>
        <dbReference type="ARBA" id="ARBA00022801"/>
    </source>
</evidence>
<dbReference type="PANTHER" id="PTHR13620:SF59">
    <property type="entry name" value="POLYNUCLEOTIDYL TRANSFERASE, RIBONUCLEASE H-LIKE SUPERFAMILY PROTEIN"/>
    <property type="match status" value="1"/>
</dbReference>
<dbReference type="GO" id="GO:0005634">
    <property type="term" value="C:nucleus"/>
    <property type="evidence" value="ECO:0007669"/>
    <property type="project" value="TreeGrafter"/>
</dbReference>
<keyword evidence="1" id="KW-0540">Nuclease</keyword>
<evidence type="ECO:0000259" key="3">
    <source>
        <dbReference type="SMART" id="SM00474"/>
    </source>
</evidence>
<comment type="caution">
    <text evidence="4">The sequence shown here is derived from an EMBL/GenBank/DDBJ whole genome shotgun (WGS) entry which is preliminary data.</text>
</comment>
<keyword evidence="5" id="KW-1185">Reference proteome</keyword>
<dbReference type="Proteomes" id="UP000489600">
    <property type="component" value="Unassembled WGS sequence"/>
</dbReference>
<dbReference type="GO" id="GO:0008408">
    <property type="term" value="F:3'-5' exonuclease activity"/>
    <property type="evidence" value="ECO:0007669"/>
    <property type="project" value="InterPro"/>
</dbReference>
<evidence type="ECO:0000256" key="1">
    <source>
        <dbReference type="ARBA" id="ARBA00022722"/>
    </source>
</evidence>
<dbReference type="GO" id="GO:0003676">
    <property type="term" value="F:nucleic acid binding"/>
    <property type="evidence" value="ECO:0007669"/>
    <property type="project" value="InterPro"/>
</dbReference>
<evidence type="ECO:0000313" key="4">
    <source>
        <dbReference type="EMBL" id="VVA97376.1"/>
    </source>
</evidence>
<proteinExistence type="predicted"/>
<dbReference type="CDD" id="cd06141">
    <property type="entry name" value="WRN_exo"/>
    <property type="match status" value="1"/>
</dbReference>
<keyword evidence="2" id="KW-0378">Hydrolase</keyword>
<evidence type="ECO:0000313" key="5">
    <source>
        <dbReference type="Proteomes" id="UP000489600"/>
    </source>
</evidence>
<dbReference type="InterPro" id="IPR051132">
    <property type="entry name" value="3-5_Exonuclease_domain"/>
</dbReference>
<organism evidence="4 5">
    <name type="scientific">Arabis nemorensis</name>
    <dbReference type="NCBI Taxonomy" id="586526"/>
    <lineage>
        <taxon>Eukaryota</taxon>
        <taxon>Viridiplantae</taxon>
        <taxon>Streptophyta</taxon>
        <taxon>Embryophyta</taxon>
        <taxon>Tracheophyta</taxon>
        <taxon>Spermatophyta</taxon>
        <taxon>Magnoliopsida</taxon>
        <taxon>eudicotyledons</taxon>
        <taxon>Gunneridae</taxon>
        <taxon>Pentapetalae</taxon>
        <taxon>rosids</taxon>
        <taxon>malvids</taxon>
        <taxon>Brassicales</taxon>
        <taxon>Brassicaceae</taxon>
        <taxon>Arabideae</taxon>
        <taxon>Arabis</taxon>
    </lineage>
</organism>
<reference evidence="4" key="1">
    <citation type="submission" date="2019-07" db="EMBL/GenBank/DDBJ databases">
        <authorList>
            <person name="Dittberner H."/>
        </authorList>
    </citation>
    <scope>NUCLEOTIDE SEQUENCE [LARGE SCALE GENOMIC DNA]</scope>
</reference>
<dbReference type="GO" id="GO:0005737">
    <property type="term" value="C:cytoplasm"/>
    <property type="evidence" value="ECO:0007669"/>
    <property type="project" value="TreeGrafter"/>
</dbReference>
<dbReference type="SUPFAM" id="SSF53098">
    <property type="entry name" value="Ribonuclease H-like"/>
    <property type="match status" value="1"/>
</dbReference>
<dbReference type="SMART" id="SM00474">
    <property type="entry name" value="35EXOc"/>
    <property type="match status" value="1"/>
</dbReference>
<dbReference type="GO" id="GO:0006139">
    <property type="term" value="P:nucleobase-containing compound metabolic process"/>
    <property type="evidence" value="ECO:0007669"/>
    <property type="project" value="InterPro"/>
</dbReference>
<accession>A0A565B6R6</accession>
<dbReference type="InterPro" id="IPR002562">
    <property type="entry name" value="3'-5'_exonuclease_dom"/>
</dbReference>
<gene>
    <name evidence="4" type="ORF">ANE_LOCUS7821</name>
</gene>
<dbReference type="PANTHER" id="PTHR13620">
    <property type="entry name" value="3-5 EXONUCLEASE"/>
    <property type="match status" value="1"/>
</dbReference>
<dbReference type="InterPro" id="IPR012337">
    <property type="entry name" value="RNaseH-like_sf"/>
</dbReference>